<comment type="caution">
    <text evidence="2">The sequence shown here is derived from an EMBL/GenBank/DDBJ whole genome shotgun (WGS) entry which is preliminary data.</text>
</comment>
<proteinExistence type="predicted"/>
<feature type="region of interest" description="Disordered" evidence="1">
    <location>
        <begin position="532"/>
        <end position="551"/>
    </location>
</feature>
<organism evidence="2 3">
    <name type="scientific">Gymnopilus dilepis</name>
    <dbReference type="NCBI Taxonomy" id="231916"/>
    <lineage>
        <taxon>Eukaryota</taxon>
        <taxon>Fungi</taxon>
        <taxon>Dikarya</taxon>
        <taxon>Basidiomycota</taxon>
        <taxon>Agaricomycotina</taxon>
        <taxon>Agaricomycetes</taxon>
        <taxon>Agaricomycetidae</taxon>
        <taxon>Agaricales</taxon>
        <taxon>Agaricineae</taxon>
        <taxon>Hymenogastraceae</taxon>
        <taxon>Gymnopilus</taxon>
    </lineage>
</organism>
<dbReference type="OrthoDB" id="3061861at2759"/>
<dbReference type="InParanoid" id="A0A409Y2U2"/>
<gene>
    <name evidence="2" type="ORF">CVT26_006596</name>
</gene>
<name>A0A409Y2U2_9AGAR</name>
<evidence type="ECO:0000313" key="3">
    <source>
        <dbReference type="Proteomes" id="UP000284706"/>
    </source>
</evidence>
<dbReference type="EMBL" id="NHYE01001261">
    <property type="protein sequence ID" value="PPQ97364.1"/>
    <property type="molecule type" value="Genomic_DNA"/>
</dbReference>
<protein>
    <submittedName>
        <fullName evidence="2">Uncharacterized protein</fullName>
    </submittedName>
</protein>
<sequence>MAPESSETSCFEDVIVKGKGYPANPTDSKPEYKGLKWFVQLIPVCLSMGTAETPYRAVTVDASALKGVPLSAAPNVSTPNATAKPSIDILGPDRFRNWPPASWCARAEGEPYEYLMRPPQMLGSLICRTRGKLMVLAAGQKEVDGPNPDPAKAEKIRTFLLPEKFIVENSSQNRPRRVKIFCAWISSEYVWALIDFSGLVRMHIKSKPTAWTESDLAIGSPEFENLFGVFKGGPDWVLETEKAIEHLSKWRVAINTEHQSWLDQVKRAKEEHRSTLSGRHKLATYFAPPGNEEVYNKIVSGPGPEIPPQRLRPIIKEICSNSLNCFSGFGRHLANDFLHEYAIFPGTPSYIICSDESEFIRFQNAIQEFLGRFRATEFLKEIASVPNHPNHFVFNEVSNRLYMHKYITVFRRQECKVTKEVFARLCSRGLLDPDHIIGEPYPEAKAKQFMSLFRTKRFQRYQVYFFGGKLRAYSVILAKCPDEWGIPDKIPVERDITTYGYTTTIGFAQFREHLLNRILYIVVRSGRPALIRTGQAGRPPKERTTNQAADEAETRVFGRKKYRDGIDTETLVLELTPEGLYIGHTVENDMDNAGDASSSGDGSATLEDPFYSFYFSASPANLLDDNELICNESFDNATAVTPSVSNNISKPSRPAVSTHDAVALFPRLMQQARWVLTHYIFETGLNPYHHLGVHIPAGVLTYSRAHWLLSNEVTLTTEQSCHYLAVKIDTIATIILLNVEVPQSLTGKIDIIVSIYKNTCIVLSLCIWKISA</sequence>
<accession>A0A409Y2U2</accession>
<keyword evidence="3" id="KW-1185">Reference proteome</keyword>
<reference evidence="2 3" key="1">
    <citation type="journal article" date="2018" name="Evol. Lett.">
        <title>Horizontal gene cluster transfer increased hallucinogenic mushroom diversity.</title>
        <authorList>
            <person name="Reynolds H.T."/>
            <person name="Vijayakumar V."/>
            <person name="Gluck-Thaler E."/>
            <person name="Korotkin H.B."/>
            <person name="Matheny P.B."/>
            <person name="Slot J.C."/>
        </authorList>
    </citation>
    <scope>NUCLEOTIDE SEQUENCE [LARGE SCALE GENOMIC DNA]</scope>
    <source>
        <strain evidence="2 3">SRW20</strain>
    </source>
</reference>
<dbReference type="AlphaFoldDB" id="A0A409Y2U2"/>
<dbReference type="Proteomes" id="UP000284706">
    <property type="component" value="Unassembled WGS sequence"/>
</dbReference>
<evidence type="ECO:0000256" key="1">
    <source>
        <dbReference type="SAM" id="MobiDB-lite"/>
    </source>
</evidence>
<evidence type="ECO:0000313" key="2">
    <source>
        <dbReference type="EMBL" id="PPQ97364.1"/>
    </source>
</evidence>